<dbReference type="InterPro" id="IPR020904">
    <property type="entry name" value="Sc_DH/Rdtase_CS"/>
</dbReference>
<protein>
    <submittedName>
        <fullName evidence="4">NAD(P)-dependent oxidoreductase</fullName>
    </submittedName>
</protein>
<feature type="region of interest" description="Disordered" evidence="3">
    <location>
        <begin position="1"/>
        <end position="33"/>
    </location>
</feature>
<proteinExistence type="inferred from homology"/>
<dbReference type="PRINTS" id="PR00080">
    <property type="entry name" value="SDRFAMILY"/>
</dbReference>
<accession>A0A2W5TBA8</accession>
<dbReference type="Gene3D" id="3.40.50.720">
    <property type="entry name" value="NAD(P)-binding Rossmann-like Domain"/>
    <property type="match status" value="1"/>
</dbReference>
<dbReference type="InterPro" id="IPR036291">
    <property type="entry name" value="NAD(P)-bd_dom_sf"/>
</dbReference>
<evidence type="ECO:0000256" key="2">
    <source>
        <dbReference type="ARBA" id="ARBA00023002"/>
    </source>
</evidence>
<dbReference type="Proteomes" id="UP000249061">
    <property type="component" value="Unassembled WGS sequence"/>
</dbReference>
<dbReference type="EMBL" id="QFQP01000024">
    <property type="protein sequence ID" value="PZR08685.1"/>
    <property type="molecule type" value="Genomic_DNA"/>
</dbReference>
<dbReference type="SUPFAM" id="SSF51735">
    <property type="entry name" value="NAD(P)-binding Rossmann-fold domains"/>
    <property type="match status" value="1"/>
</dbReference>
<comment type="caution">
    <text evidence="4">The sequence shown here is derived from an EMBL/GenBank/DDBJ whole genome shotgun (WGS) entry which is preliminary data.</text>
</comment>
<dbReference type="GO" id="GO:0016614">
    <property type="term" value="F:oxidoreductase activity, acting on CH-OH group of donors"/>
    <property type="evidence" value="ECO:0007669"/>
    <property type="project" value="UniProtKB-ARBA"/>
</dbReference>
<evidence type="ECO:0000256" key="1">
    <source>
        <dbReference type="ARBA" id="ARBA00006484"/>
    </source>
</evidence>
<reference evidence="4 5" key="1">
    <citation type="submission" date="2017-08" db="EMBL/GenBank/DDBJ databases">
        <title>Infants hospitalized years apart are colonized by the same room-sourced microbial strains.</title>
        <authorList>
            <person name="Brooks B."/>
            <person name="Olm M.R."/>
            <person name="Firek B.A."/>
            <person name="Baker R."/>
            <person name="Thomas B.C."/>
            <person name="Morowitz M.J."/>
            <person name="Banfield J.F."/>
        </authorList>
    </citation>
    <scope>NUCLEOTIDE SEQUENCE [LARGE SCALE GENOMIC DNA]</scope>
    <source>
        <strain evidence="4">S2_003_000_R2_14</strain>
    </source>
</reference>
<dbReference type="PANTHER" id="PTHR48107">
    <property type="entry name" value="NADPH-DEPENDENT ALDEHYDE REDUCTASE-LIKE PROTEIN, CHLOROPLASTIC-RELATED"/>
    <property type="match status" value="1"/>
</dbReference>
<dbReference type="AlphaFoldDB" id="A0A2W5TBA8"/>
<name>A0A2W5TBA8_9BACT</name>
<gene>
    <name evidence="4" type="ORF">DI536_24205</name>
</gene>
<evidence type="ECO:0000313" key="5">
    <source>
        <dbReference type="Proteomes" id="UP000249061"/>
    </source>
</evidence>
<comment type="similarity">
    <text evidence="1">Belongs to the short-chain dehydrogenases/reductases (SDR) family.</text>
</comment>
<dbReference type="PANTHER" id="PTHR48107:SF16">
    <property type="entry name" value="NADPH-DEPENDENT ALDEHYDE REDUCTASE 1, CHLOROPLASTIC"/>
    <property type="match status" value="1"/>
</dbReference>
<dbReference type="Pfam" id="PF13561">
    <property type="entry name" value="adh_short_C2"/>
    <property type="match status" value="1"/>
</dbReference>
<dbReference type="PRINTS" id="PR00081">
    <property type="entry name" value="GDHRDH"/>
</dbReference>
<evidence type="ECO:0000256" key="3">
    <source>
        <dbReference type="SAM" id="MobiDB-lite"/>
    </source>
</evidence>
<dbReference type="FunFam" id="3.40.50.720:FF:000084">
    <property type="entry name" value="Short-chain dehydrogenase reductase"/>
    <property type="match status" value="1"/>
</dbReference>
<sequence length="284" mass="30125">MKPFAGEPLQDAPGSQAAMKHQPDCGEQSYEGRGRLKGKTAIVTGGDSGIGRAVAIAFAREGARVGILYWNEDEDAASLQGVLEKSGHSLELERADLADGKASVEAVKRLTDKLGGRVDVLVNNAGMQGKAVDRFEDIDDERLERTFAVNIIAMFRMVKAVLPTMKRGASVINVSSIQAYQPKAQILDYATTKGAIVTFTKGLAQELIERGIRVNAVAPGPVWTPLIVQSFDKEKVESFGADNPSGRAAQPVELAPAFVLLACEAESSFINGEVIGVTGGKPTG</sequence>
<dbReference type="PROSITE" id="PS00061">
    <property type="entry name" value="ADH_SHORT"/>
    <property type="match status" value="1"/>
</dbReference>
<organism evidence="4 5">
    <name type="scientific">Archangium gephyra</name>
    <dbReference type="NCBI Taxonomy" id="48"/>
    <lineage>
        <taxon>Bacteria</taxon>
        <taxon>Pseudomonadati</taxon>
        <taxon>Myxococcota</taxon>
        <taxon>Myxococcia</taxon>
        <taxon>Myxococcales</taxon>
        <taxon>Cystobacterineae</taxon>
        <taxon>Archangiaceae</taxon>
        <taxon>Archangium</taxon>
    </lineage>
</organism>
<evidence type="ECO:0000313" key="4">
    <source>
        <dbReference type="EMBL" id="PZR08685.1"/>
    </source>
</evidence>
<keyword evidence="2" id="KW-0560">Oxidoreductase</keyword>
<dbReference type="InterPro" id="IPR002347">
    <property type="entry name" value="SDR_fam"/>
</dbReference>